<dbReference type="Gene3D" id="3.30.70.1400">
    <property type="entry name" value="Aminomethyltransferase beta-barrel domains"/>
    <property type="match status" value="1"/>
</dbReference>
<dbReference type="InterPro" id="IPR006223">
    <property type="entry name" value="GcvT"/>
</dbReference>
<organism evidence="12 13">
    <name type="scientific">Streptomyces pini</name>
    <dbReference type="NCBI Taxonomy" id="1520580"/>
    <lineage>
        <taxon>Bacteria</taxon>
        <taxon>Bacillati</taxon>
        <taxon>Actinomycetota</taxon>
        <taxon>Actinomycetes</taxon>
        <taxon>Kitasatosporales</taxon>
        <taxon>Streptomycetaceae</taxon>
        <taxon>Streptomyces</taxon>
    </lineage>
</organism>
<keyword evidence="3 7" id="KW-0032">Aminotransferase</keyword>
<dbReference type="FunFam" id="4.10.1250.10:FF:000001">
    <property type="entry name" value="Aminomethyltransferase"/>
    <property type="match status" value="1"/>
</dbReference>
<dbReference type="InterPro" id="IPR013977">
    <property type="entry name" value="GcvT_C"/>
</dbReference>
<evidence type="ECO:0000256" key="6">
    <source>
        <dbReference type="ARBA" id="ARBA00047665"/>
    </source>
</evidence>
<dbReference type="Gene3D" id="4.10.1250.10">
    <property type="entry name" value="Aminomethyltransferase fragment"/>
    <property type="match status" value="1"/>
</dbReference>
<dbReference type="AlphaFoldDB" id="A0A1I3UZX0"/>
<evidence type="ECO:0000256" key="4">
    <source>
        <dbReference type="ARBA" id="ARBA00022679"/>
    </source>
</evidence>
<evidence type="ECO:0000256" key="8">
    <source>
        <dbReference type="PIRSR" id="PIRSR006487-1"/>
    </source>
</evidence>
<evidence type="ECO:0000259" key="10">
    <source>
        <dbReference type="Pfam" id="PF01571"/>
    </source>
</evidence>
<feature type="compositionally biased region" description="Polar residues" evidence="9">
    <location>
        <begin position="15"/>
        <end position="28"/>
    </location>
</feature>
<feature type="region of interest" description="Disordered" evidence="9">
    <location>
        <begin position="1"/>
        <end position="31"/>
    </location>
</feature>
<dbReference type="PIRSF" id="PIRSF006487">
    <property type="entry name" value="GcvT"/>
    <property type="match status" value="1"/>
</dbReference>
<dbReference type="PANTHER" id="PTHR43757">
    <property type="entry name" value="AMINOMETHYLTRANSFERASE"/>
    <property type="match status" value="1"/>
</dbReference>
<comment type="subunit">
    <text evidence="7">The glycine cleavage system is composed of four proteins: P, T, L and H.</text>
</comment>
<dbReference type="FunFam" id="2.40.30.110:FF:000003">
    <property type="entry name" value="Aminomethyltransferase"/>
    <property type="match status" value="1"/>
</dbReference>
<evidence type="ECO:0000256" key="3">
    <source>
        <dbReference type="ARBA" id="ARBA00022576"/>
    </source>
</evidence>
<dbReference type="NCBIfam" id="NF001567">
    <property type="entry name" value="PRK00389.1"/>
    <property type="match status" value="1"/>
</dbReference>
<evidence type="ECO:0000256" key="1">
    <source>
        <dbReference type="ARBA" id="ARBA00008609"/>
    </source>
</evidence>
<dbReference type="InterPro" id="IPR028896">
    <property type="entry name" value="GcvT/YgfZ/DmdA"/>
</dbReference>
<dbReference type="InterPro" id="IPR027266">
    <property type="entry name" value="TrmE/GcvT-like"/>
</dbReference>
<feature type="domain" description="Aminomethyltransferase C-terminal" evidence="11">
    <location>
        <begin position="317"/>
        <end position="396"/>
    </location>
</feature>
<dbReference type="NCBIfam" id="TIGR00528">
    <property type="entry name" value="gcvT"/>
    <property type="match status" value="1"/>
</dbReference>
<dbReference type="GO" id="GO:0004047">
    <property type="term" value="F:aminomethyltransferase activity"/>
    <property type="evidence" value="ECO:0007669"/>
    <property type="project" value="UniProtKB-UniRule"/>
</dbReference>
<dbReference type="PANTHER" id="PTHR43757:SF2">
    <property type="entry name" value="AMINOMETHYLTRANSFERASE, MITOCHONDRIAL"/>
    <property type="match status" value="1"/>
</dbReference>
<comment type="function">
    <text evidence="7">The glycine cleavage system catalyzes the degradation of glycine.</text>
</comment>
<evidence type="ECO:0000313" key="12">
    <source>
        <dbReference type="EMBL" id="SFJ88470.1"/>
    </source>
</evidence>
<dbReference type="GO" id="GO:0008168">
    <property type="term" value="F:methyltransferase activity"/>
    <property type="evidence" value="ECO:0007669"/>
    <property type="project" value="UniProtKB-KW"/>
</dbReference>
<dbReference type="GO" id="GO:0008483">
    <property type="term" value="F:transaminase activity"/>
    <property type="evidence" value="ECO:0007669"/>
    <property type="project" value="UniProtKB-KW"/>
</dbReference>
<dbReference type="SUPFAM" id="SSF103025">
    <property type="entry name" value="Folate-binding domain"/>
    <property type="match status" value="1"/>
</dbReference>
<dbReference type="GO" id="GO:0005960">
    <property type="term" value="C:glycine cleavage complex"/>
    <property type="evidence" value="ECO:0007669"/>
    <property type="project" value="InterPro"/>
</dbReference>
<reference evidence="13" key="1">
    <citation type="submission" date="2016-10" db="EMBL/GenBank/DDBJ databases">
        <authorList>
            <person name="Varghese N."/>
            <person name="Submissions S."/>
        </authorList>
    </citation>
    <scope>NUCLEOTIDE SEQUENCE [LARGE SCALE GENOMIC DNA]</scope>
    <source>
        <strain evidence="13">PL19</strain>
    </source>
</reference>
<dbReference type="InterPro" id="IPR006222">
    <property type="entry name" value="GCVT_N"/>
</dbReference>
<evidence type="ECO:0000256" key="7">
    <source>
        <dbReference type="HAMAP-Rule" id="MF_00259"/>
    </source>
</evidence>
<dbReference type="Gene3D" id="2.40.30.110">
    <property type="entry name" value="Aminomethyltransferase beta-barrel domains"/>
    <property type="match status" value="1"/>
</dbReference>
<keyword evidence="12" id="KW-0489">Methyltransferase</keyword>
<dbReference type="HAMAP" id="MF_00259">
    <property type="entry name" value="GcvT"/>
    <property type="match status" value="1"/>
</dbReference>
<comment type="similarity">
    <text evidence="1 7">Belongs to the GcvT family.</text>
</comment>
<feature type="binding site" evidence="8">
    <location>
        <position position="227"/>
    </location>
    <ligand>
        <name>substrate</name>
    </ligand>
</feature>
<evidence type="ECO:0000256" key="9">
    <source>
        <dbReference type="SAM" id="MobiDB-lite"/>
    </source>
</evidence>
<evidence type="ECO:0000256" key="2">
    <source>
        <dbReference type="ARBA" id="ARBA00012616"/>
    </source>
</evidence>
<dbReference type="GO" id="GO:0005829">
    <property type="term" value="C:cytosol"/>
    <property type="evidence" value="ECO:0007669"/>
    <property type="project" value="TreeGrafter"/>
</dbReference>
<gene>
    <name evidence="7" type="primary">gcvT</name>
    <name evidence="12" type="ORF">SAMN05192584_10254</name>
</gene>
<dbReference type="Pfam" id="PF08669">
    <property type="entry name" value="GCV_T_C"/>
    <property type="match status" value="1"/>
</dbReference>
<evidence type="ECO:0000256" key="5">
    <source>
        <dbReference type="ARBA" id="ARBA00031395"/>
    </source>
</evidence>
<sequence>MTDGEDVSFPPSSHDIATSPGSLPTMSDSPRRTALDSVHRALGATMTDFAGWDMPLRYGSERDEHNAVRTRAGLFDLSHMGEIAVTGPQAGELLDRALVGHLSAVAVGRARYTMICDESGGILDDLIVYRLGDEEYLVVANASNAQVVLDALTERLDGSGLTGAAVRDDRDAYALLAVQGPRAAVVLAKVTDADLDGLKYYAGLPGTVAGVDALIARTGYTGEDGFELFVAPGDAETLWRALTEAGADEGLVPCGLSCRDTLRLEAGMPLYGHELTRSTTPFDAGLGRVVKFDKSGDFTGRAALEAAASRAAENPPRKLVGLVAAGRRVPRAGYAVVDADGSVIGEVTSGAPSPTLGRPIAMAYVDAAHAAPGTGGVAVDIRGTHEPYEVVALPFYRRER</sequence>
<dbReference type="FunFam" id="3.30.70.1400:FF:000001">
    <property type="entry name" value="Aminomethyltransferase"/>
    <property type="match status" value="1"/>
</dbReference>
<dbReference type="EC" id="2.1.2.10" evidence="2 7"/>
<feature type="domain" description="GCVT N-terminal" evidence="10">
    <location>
        <begin position="37"/>
        <end position="294"/>
    </location>
</feature>
<keyword evidence="13" id="KW-1185">Reference proteome</keyword>
<keyword evidence="4 7" id="KW-0808">Transferase</keyword>
<comment type="catalytic activity">
    <reaction evidence="6 7">
        <text>N(6)-[(R)-S(8)-aminomethyldihydrolipoyl]-L-lysyl-[protein] + (6S)-5,6,7,8-tetrahydrofolate = N(6)-[(R)-dihydrolipoyl]-L-lysyl-[protein] + (6R)-5,10-methylene-5,6,7,8-tetrahydrofolate + NH4(+)</text>
        <dbReference type="Rhea" id="RHEA:16945"/>
        <dbReference type="Rhea" id="RHEA-COMP:10475"/>
        <dbReference type="Rhea" id="RHEA-COMP:10492"/>
        <dbReference type="ChEBI" id="CHEBI:15636"/>
        <dbReference type="ChEBI" id="CHEBI:28938"/>
        <dbReference type="ChEBI" id="CHEBI:57453"/>
        <dbReference type="ChEBI" id="CHEBI:83100"/>
        <dbReference type="ChEBI" id="CHEBI:83143"/>
        <dbReference type="EC" id="2.1.2.10"/>
    </reaction>
</comment>
<name>A0A1I3UZX0_9ACTN</name>
<dbReference type="Proteomes" id="UP000198928">
    <property type="component" value="Unassembled WGS sequence"/>
</dbReference>
<protein>
    <recommendedName>
        <fullName evidence="2 7">Aminomethyltransferase</fullName>
        <ecNumber evidence="2 7">2.1.2.10</ecNumber>
    </recommendedName>
    <alternativeName>
        <fullName evidence="5 7">Glycine cleavage system T protein</fullName>
    </alternativeName>
</protein>
<evidence type="ECO:0000259" key="11">
    <source>
        <dbReference type="Pfam" id="PF08669"/>
    </source>
</evidence>
<evidence type="ECO:0000313" key="13">
    <source>
        <dbReference type="Proteomes" id="UP000198928"/>
    </source>
</evidence>
<dbReference type="InterPro" id="IPR029043">
    <property type="entry name" value="GcvT/YgfZ_C"/>
</dbReference>
<dbReference type="EMBL" id="FOSG01000002">
    <property type="protein sequence ID" value="SFJ88470.1"/>
    <property type="molecule type" value="Genomic_DNA"/>
</dbReference>
<dbReference type="GO" id="GO:0019464">
    <property type="term" value="P:glycine decarboxylation via glycine cleavage system"/>
    <property type="evidence" value="ECO:0007669"/>
    <property type="project" value="UniProtKB-UniRule"/>
</dbReference>
<accession>A0A1I3UZX0</accession>
<dbReference type="Pfam" id="PF01571">
    <property type="entry name" value="GCV_T"/>
    <property type="match status" value="1"/>
</dbReference>
<dbReference type="GO" id="GO:0032259">
    <property type="term" value="P:methylation"/>
    <property type="evidence" value="ECO:0007669"/>
    <property type="project" value="UniProtKB-KW"/>
</dbReference>
<dbReference type="SUPFAM" id="SSF101790">
    <property type="entry name" value="Aminomethyltransferase beta-barrel domain"/>
    <property type="match status" value="1"/>
</dbReference>
<proteinExistence type="inferred from homology"/>
<dbReference type="Gene3D" id="3.30.1360.120">
    <property type="entry name" value="Probable tRNA modification gtpase trme, domain 1"/>
    <property type="match status" value="1"/>
</dbReference>
<dbReference type="InterPro" id="IPR022903">
    <property type="entry name" value="GcvT_bac"/>
</dbReference>